<organism evidence="3 4">
    <name type="scientific">Metabacillus fastidiosus</name>
    <dbReference type="NCBI Taxonomy" id="1458"/>
    <lineage>
        <taxon>Bacteria</taxon>
        <taxon>Bacillati</taxon>
        <taxon>Bacillota</taxon>
        <taxon>Bacilli</taxon>
        <taxon>Bacillales</taxon>
        <taxon>Bacillaceae</taxon>
        <taxon>Metabacillus</taxon>
    </lineage>
</organism>
<evidence type="ECO:0000256" key="2">
    <source>
        <dbReference type="SAM" id="MobiDB-lite"/>
    </source>
</evidence>
<protein>
    <submittedName>
        <fullName evidence="3">Phage scaffolding protein</fullName>
    </submittedName>
</protein>
<comment type="caution">
    <text evidence="3">The sequence shown here is derived from an EMBL/GenBank/DDBJ whole genome shotgun (WGS) entry which is preliminary data.</text>
</comment>
<evidence type="ECO:0000313" key="4">
    <source>
        <dbReference type="Proteomes" id="UP001342826"/>
    </source>
</evidence>
<dbReference type="EMBL" id="JARTFS010000001">
    <property type="protein sequence ID" value="MED4399781.1"/>
    <property type="molecule type" value="Genomic_DNA"/>
</dbReference>
<accession>A0ABU6NRZ4</accession>
<feature type="compositionally biased region" description="Polar residues" evidence="2">
    <location>
        <begin position="162"/>
        <end position="172"/>
    </location>
</feature>
<sequence>MNREFLKGLGLEDEAIDKIMAEHGKTVNSTKEELKTAQAESISLKEQLSERDKQLEGLTGQVGDNEALKQQLEALKEANKQKSDEYEAKLQRQSYDYALNHALLTAKARNPLAVKALLDQDLIKLDGEQLLGLSEQIDKLKETDAYLFESVEDPKPGGYIPGSTQTGNNPPATNDYEAAKQRARALLNK</sequence>
<proteinExistence type="predicted"/>
<dbReference type="InterPro" id="IPR009636">
    <property type="entry name" value="SCAF"/>
</dbReference>
<feature type="coiled-coil region" evidence="1">
    <location>
        <begin position="20"/>
        <end position="92"/>
    </location>
</feature>
<dbReference type="RefSeq" id="WP_328014502.1">
    <property type="nucleotide sequence ID" value="NZ_JARTFS010000001.1"/>
</dbReference>
<dbReference type="Proteomes" id="UP001342826">
    <property type="component" value="Unassembled WGS sequence"/>
</dbReference>
<keyword evidence="4" id="KW-1185">Reference proteome</keyword>
<name>A0ABU6NRZ4_9BACI</name>
<gene>
    <name evidence="3" type="ORF">P9271_00205</name>
</gene>
<evidence type="ECO:0000256" key="1">
    <source>
        <dbReference type="SAM" id="Coils"/>
    </source>
</evidence>
<keyword evidence="1" id="KW-0175">Coiled coil</keyword>
<reference evidence="3 4" key="1">
    <citation type="submission" date="2023-03" db="EMBL/GenBank/DDBJ databases">
        <title>Bacillus Genome Sequencing.</title>
        <authorList>
            <person name="Dunlap C."/>
        </authorList>
    </citation>
    <scope>NUCLEOTIDE SEQUENCE [LARGE SCALE GENOMIC DNA]</scope>
    <source>
        <strain evidence="3 4">NRS-1717</strain>
    </source>
</reference>
<feature type="region of interest" description="Disordered" evidence="2">
    <location>
        <begin position="152"/>
        <end position="181"/>
    </location>
</feature>
<evidence type="ECO:0000313" key="3">
    <source>
        <dbReference type="EMBL" id="MED4399781.1"/>
    </source>
</evidence>
<dbReference type="Pfam" id="PF06810">
    <property type="entry name" value="Phage_scaffold"/>
    <property type="match status" value="1"/>
</dbReference>